<evidence type="ECO:0000313" key="2">
    <source>
        <dbReference type="EMBL" id="QCE14962.1"/>
    </source>
</evidence>
<gene>
    <name evidence="2" type="ORF">DEO72_LG11g1970</name>
</gene>
<keyword evidence="1" id="KW-1133">Transmembrane helix</keyword>
<evidence type="ECO:0000313" key="3">
    <source>
        <dbReference type="Proteomes" id="UP000501690"/>
    </source>
</evidence>
<protein>
    <recommendedName>
        <fullName evidence="4">Transmembrane protein</fullName>
    </recommendedName>
</protein>
<name>A0A4D6NPP2_VIGUN</name>
<evidence type="ECO:0008006" key="4">
    <source>
        <dbReference type="Google" id="ProtNLM"/>
    </source>
</evidence>
<keyword evidence="1" id="KW-0812">Transmembrane</keyword>
<dbReference type="EMBL" id="CP039355">
    <property type="protein sequence ID" value="QCE14962.1"/>
    <property type="molecule type" value="Genomic_DNA"/>
</dbReference>
<keyword evidence="3" id="KW-1185">Reference proteome</keyword>
<evidence type="ECO:0000256" key="1">
    <source>
        <dbReference type="SAM" id="Phobius"/>
    </source>
</evidence>
<feature type="transmembrane region" description="Helical" evidence="1">
    <location>
        <begin position="38"/>
        <end position="59"/>
    </location>
</feature>
<accession>A0A4D6NPP2</accession>
<dbReference type="AlphaFoldDB" id="A0A4D6NPP2"/>
<reference evidence="2 3" key="1">
    <citation type="submission" date="2019-04" db="EMBL/GenBank/DDBJ databases">
        <title>An improved genome assembly and genetic linkage map for asparagus bean, Vigna unguiculata ssp. sesquipedialis.</title>
        <authorList>
            <person name="Xia Q."/>
            <person name="Zhang R."/>
            <person name="Dong Y."/>
        </authorList>
    </citation>
    <scope>NUCLEOTIDE SEQUENCE [LARGE SCALE GENOMIC DNA]</scope>
    <source>
        <tissue evidence="2">Leaf</tissue>
    </source>
</reference>
<keyword evidence="1" id="KW-0472">Membrane</keyword>
<sequence>MTHSHTVFPASSPFLEVVRPSQFGCRGFQLACPNCLRWLVLLLVCAYTTVTGMAVAATVKLTQASMSRLGEVSRGSPRPSRANGRLGDLLNFEQASVSPRRGESRLSENVRRLLFQIRELSPRRRELA</sequence>
<proteinExistence type="predicted"/>
<organism evidence="2 3">
    <name type="scientific">Vigna unguiculata</name>
    <name type="common">Cowpea</name>
    <dbReference type="NCBI Taxonomy" id="3917"/>
    <lineage>
        <taxon>Eukaryota</taxon>
        <taxon>Viridiplantae</taxon>
        <taxon>Streptophyta</taxon>
        <taxon>Embryophyta</taxon>
        <taxon>Tracheophyta</taxon>
        <taxon>Spermatophyta</taxon>
        <taxon>Magnoliopsida</taxon>
        <taxon>eudicotyledons</taxon>
        <taxon>Gunneridae</taxon>
        <taxon>Pentapetalae</taxon>
        <taxon>rosids</taxon>
        <taxon>fabids</taxon>
        <taxon>Fabales</taxon>
        <taxon>Fabaceae</taxon>
        <taxon>Papilionoideae</taxon>
        <taxon>50 kb inversion clade</taxon>
        <taxon>NPAAA clade</taxon>
        <taxon>indigoferoid/millettioid clade</taxon>
        <taxon>Phaseoleae</taxon>
        <taxon>Vigna</taxon>
    </lineage>
</organism>
<dbReference type="Proteomes" id="UP000501690">
    <property type="component" value="Linkage Group LG11"/>
</dbReference>